<reference evidence="3" key="2">
    <citation type="submission" date="2021-01" db="EMBL/GenBank/DDBJ databases">
        <authorList>
            <person name="Schikora-Tamarit M.A."/>
        </authorList>
    </citation>
    <scope>NUCLEOTIDE SEQUENCE</scope>
    <source>
        <strain evidence="3">CBS6075</strain>
    </source>
</reference>
<feature type="signal peptide" evidence="2">
    <location>
        <begin position="1"/>
        <end position="19"/>
    </location>
</feature>
<evidence type="ECO:0000256" key="2">
    <source>
        <dbReference type="SAM" id="SignalP"/>
    </source>
</evidence>
<sequence>MKCLLRLVCLLLLAAFSSGTVLPLKKARLPDKPSSPRVSEATPKLADVQPDFPNKNIYDQEMSQYSSTLDKLKSSGVLITKETMDINKWNKLGLKKMAQTAKSFDLSGLSGDSAKDPIVLPPDTKALFLFNTQSSVGPSSISTMKLSVPFDINKSYQLVDYSLLLPFKYLSAKKDFGSFITSVRKESNNGLLYYNGDSKLDIKSPVFIMVFAESQKNSKSTLFDIFARGWIKFVGSFDLSHSAFCSVKDMNTNTCTKINQDGRSIDVLPAFANSRLNLNDLFSTNTRIPKRDIDSSLLQPQFRKFATFANFTTLNVNDEDPFKSVKIQVSDPALTSNGLNFKNGSLCNSIDNEGNEVRNSTKLPDAKLSDLYPNAKSPKSFPRGVHYSQVIFPHQNQIDKRLE</sequence>
<gene>
    <name evidence="3" type="ORF">OGAPHI_000229</name>
</gene>
<proteinExistence type="predicted"/>
<keyword evidence="4" id="KW-1185">Reference proteome</keyword>
<feature type="compositionally biased region" description="Polar residues" evidence="1">
    <location>
        <begin position="352"/>
        <end position="362"/>
    </location>
</feature>
<name>A0A9P8TAX1_9ASCO</name>
<dbReference type="RefSeq" id="XP_046064702.1">
    <property type="nucleotide sequence ID" value="XM_046203164.1"/>
</dbReference>
<dbReference type="EMBL" id="JAEUBE010000055">
    <property type="protein sequence ID" value="KAH3671526.1"/>
    <property type="molecule type" value="Genomic_DNA"/>
</dbReference>
<accession>A0A9P8TAX1</accession>
<dbReference type="Proteomes" id="UP000769157">
    <property type="component" value="Unassembled WGS sequence"/>
</dbReference>
<feature type="chain" id="PRO_5040234539" evidence="2">
    <location>
        <begin position="20"/>
        <end position="403"/>
    </location>
</feature>
<reference evidence="3" key="1">
    <citation type="journal article" date="2021" name="Open Biol.">
        <title>Shared evolutionary footprints suggest mitochondrial oxidative damage underlies multiple complex I losses in fungi.</title>
        <authorList>
            <person name="Schikora-Tamarit M.A."/>
            <person name="Marcet-Houben M."/>
            <person name="Nosek J."/>
            <person name="Gabaldon T."/>
        </authorList>
    </citation>
    <scope>NUCLEOTIDE SEQUENCE</scope>
    <source>
        <strain evidence="3">CBS6075</strain>
    </source>
</reference>
<keyword evidence="2" id="KW-0732">Signal</keyword>
<dbReference type="GeneID" id="70232197"/>
<feature type="region of interest" description="Disordered" evidence="1">
    <location>
        <begin position="352"/>
        <end position="375"/>
    </location>
</feature>
<dbReference type="AlphaFoldDB" id="A0A9P8TAX1"/>
<protein>
    <submittedName>
        <fullName evidence="3">Uncharacterized protein</fullName>
    </submittedName>
</protein>
<comment type="caution">
    <text evidence="3">The sequence shown here is derived from an EMBL/GenBank/DDBJ whole genome shotgun (WGS) entry which is preliminary data.</text>
</comment>
<evidence type="ECO:0000313" key="3">
    <source>
        <dbReference type="EMBL" id="KAH3671526.1"/>
    </source>
</evidence>
<organism evidence="3 4">
    <name type="scientific">Ogataea philodendri</name>
    <dbReference type="NCBI Taxonomy" id="1378263"/>
    <lineage>
        <taxon>Eukaryota</taxon>
        <taxon>Fungi</taxon>
        <taxon>Dikarya</taxon>
        <taxon>Ascomycota</taxon>
        <taxon>Saccharomycotina</taxon>
        <taxon>Pichiomycetes</taxon>
        <taxon>Pichiales</taxon>
        <taxon>Pichiaceae</taxon>
        <taxon>Ogataea</taxon>
    </lineage>
</organism>
<evidence type="ECO:0000313" key="4">
    <source>
        <dbReference type="Proteomes" id="UP000769157"/>
    </source>
</evidence>
<dbReference type="OrthoDB" id="3988534at2759"/>
<evidence type="ECO:0000256" key="1">
    <source>
        <dbReference type="SAM" id="MobiDB-lite"/>
    </source>
</evidence>